<evidence type="ECO:0000256" key="1">
    <source>
        <dbReference type="ARBA" id="ARBA00001424"/>
    </source>
</evidence>
<dbReference type="SUPFAM" id="SSF53092">
    <property type="entry name" value="Creatinase/prolidase N-terminal domain"/>
    <property type="match status" value="1"/>
</dbReference>
<dbReference type="EMBL" id="JAVRHT010000004">
    <property type="protein sequence ID" value="MDT0630731.1"/>
    <property type="molecule type" value="Genomic_DNA"/>
</dbReference>
<dbReference type="InterPro" id="IPR029149">
    <property type="entry name" value="Creatin/AminoP/Spt16_N"/>
</dbReference>
<comment type="similarity">
    <text evidence="3">Belongs to the peptidase M24B family.</text>
</comment>
<dbReference type="GO" id="GO:0004177">
    <property type="term" value="F:aminopeptidase activity"/>
    <property type="evidence" value="ECO:0007669"/>
    <property type="project" value="UniProtKB-KW"/>
</dbReference>
<evidence type="ECO:0000256" key="4">
    <source>
        <dbReference type="ARBA" id="ARBA00012574"/>
    </source>
</evidence>
<evidence type="ECO:0000313" key="9">
    <source>
        <dbReference type="EMBL" id="MDT0630731.1"/>
    </source>
</evidence>
<protein>
    <recommendedName>
        <fullName evidence="4">Xaa-Pro aminopeptidase</fullName>
        <ecNumber evidence="4">3.4.11.9</ecNumber>
    </recommendedName>
</protein>
<feature type="domain" description="Aminopeptidase P N-terminal" evidence="8">
    <location>
        <begin position="2"/>
        <end position="134"/>
    </location>
</feature>
<dbReference type="Gene3D" id="3.40.350.10">
    <property type="entry name" value="Creatinase/prolidase N-terminal domain"/>
    <property type="match status" value="1"/>
</dbReference>
<dbReference type="InterPro" id="IPR000994">
    <property type="entry name" value="Pept_M24"/>
</dbReference>
<dbReference type="RefSeq" id="WP_311662044.1">
    <property type="nucleotide sequence ID" value="NZ_JAVRHT010000004.1"/>
</dbReference>
<keyword evidence="7" id="KW-0464">Manganese</keyword>
<comment type="catalytic activity">
    <reaction evidence="1">
        <text>Release of any N-terminal amino acid, including proline, that is linked to proline, even from a dipeptide or tripeptide.</text>
        <dbReference type="EC" id="3.4.11.9"/>
    </reaction>
</comment>
<dbReference type="PANTHER" id="PTHR43226">
    <property type="entry name" value="XAA-PRO AMINOPEPTIDASE 3"/>
    <property type="match status" value="1"/>
</dbReference>
<evidence type="ECO:0000256" key="7">
    <source>
        <dbReference type="ARBA" id="ARBA00023211"/>
    </source>
</evidence>
<organism evidence="9 10">
    <name type="scientific">Rubrivirga litoralis</name>
    <dbReference type="NCBI Taxonomy" id="3075598"/>
    <lineage>
        <taxon>Bacteria</taxon>
        <taxon>Pseudomonadati</taxon>
        <taxon>Rhodothermota</taxon>
        <taxon>Rhodothermia</taxon>
        <taxon>Rhodothermales</taxon>
        <taxon>Rubricoccaceae</taxon>
        <taxon>Rubrivirga</taxon>
    </lineage>
</organism>
<sequence length="463" mass="48856">MFAPTTYATRRAALAEAVGTGLIVLPGNDAAPMNYAGNVYAFRQDGAFRYYAGLDAPGLALALDAETGEAKLYGHDPTLDDVVWEGPLDSLADRAASVGVERTAPPDALADDVRAARRAGRTVHTLPPYRGAGRLKLAALLGVAPDAVEPSSALVDAVVAQRLVKTDEEVAQIERALDVAADMHRLAMRLAQPGRTEQEVAGQMEGLAIGRGSHPSFPIILTRHGEVLHGHPGGAALEAGDLMLADAGAVAPGSGYAADVTRVAPVGGAFSDRQRAVVEVVLGAQEVGIDGCRAGALFRDVHHRASVRIAEGLGALGLMAGDPEEAVEAGAHALFFPHGLGHPMGLDVHDMEGLGEDRVGYDDEVRRSEQFGTSFLRYGRRIDTGHVMTVEPGVYLIDALIDAWKAEGRHAEFLRYDEIDRWRGLGGVRIEDDVLVTDGAPRVLGPGIPKRPDEVEAVVRSGA</sequence>
<dbReference type="Pfam" id="PF05195">
    <property type="entry name" value="AMP_N"/>
    <property type="match status" value="1"/>
</dbReference>
<name>A0ABU3BN56_9BACT</name>
<gene>
    <name evidence="9" type="ORF">RM540_03135</name>
</gene>
<keyword evidence="10" id="KW-1185">Reference proteome</keyword>
<evidence type="ECO:0000256" key="3">
    <source>
        <dbReference type="ARBA" id="ARBA00008766"/>
    </source>
</evidence>
<reference evidence="9 10" key="1">
    <citation type="submission" date="2023-09" db="EMBL/GenBank/DDBJ databases">
        <authorList>
            <person name="Rey-Velasco X."/>
        </authorList>
    </citation>
    <scope>NUCLEOTIDE SEQUENCE [LARGE SCALE GENOMIC DNA]</scope>
    <source>
        <strain evidence="9 10">F394</strain>
    </source>
</reference>
<dbReference type="InterPro" id="IPR052433">
    <property type="entry name" value="X-Pro_dipept-like"/>
</dbReference>
<dbReference type="SMART" id="SM01011">
    <property type="entry name" value="AMP_N"/>
    <property type="match status" value="1"/>
</dbReference>
<keyword evidence="6" id="KW-0378">Hydrolase</keyword>
<comment type="caution">
    <text evidence="9">The sequence shown here is derived from an EMBL/GenBank/DDBJ whole genome shotgun (WGS) entry which is preliminary data.</text>
</comment>
<comment type="cofactor">
    <cofactor evidence="2">
        <name>Mn(2+)</name>
        <dbReference type="ChEBI" id="CHEBI:29035"/>
    </cofactor>
</comment>
<dbReference type="Gene3D" id="3.90.230.10">
    <property type="entry name" value="Creatinase/methionine aminopeptidase superfamily"/>
    <property type="match status" value="1"/>
</dbReference>
<keyword evidence="9" id="KW-0031">Aminopeptidase</keyword>
<dbReference type="SUPFAM" id="SSF55920">
    <property type="entry name" value="Creatinase/aminopeptidase"/>
    <property type="match status" value="1"/>
</dbReference>
<evidence type="ECO:0000259" key="8">
    <source>
        <dbReference type="SMART" id="SM01011"/>
    </source>
</evidence>
<dbReference type="PANTHER" id="PTHR43226:SF4">
    <property type="entry name" value="XAA-PRO AMINOPEPTIDASE 3"/>
    <property type="match status" value="1"/>
</dbReference>
<evidence type="ECO:0000256" key="5">
    <source>
        <dbReference type="ARBA" id="ARBA00022723"/>
    </source>
</evidence>
<evidence type="ECO:0000256" key="2">
    <source>
        <dbReference type="ARBA" id="ARBA00001936"/>
    </source>
</evidence>
<evidence type="ECO:0000313" key="10">
    <source>
        <dbReference type="Proteomes" id="UP001267426"/>
    </source>
</evidence>
<keyword evidence="9" id="KW-0645">Protease</keyword>
<proteinExistence type="inferred from homology"/>
<accession>A0ABU3BN56</accession>
<dbReference type="Proteomes" id="UP001267426">
    <property type="component" value="Unassembled WGS sequence"/>
</dbReference>
<evidence type="ECO:0000256" key="6">
    <source>
        <dbReference type="ARBA" id="ARBA00022801"/>
    </source>
</evidence>
<dbReference type="EC" id="3.4.11.9" evidence="4"/>
<dbReference type="InterPro" id="IPR007865">
    <property type="entry name" value="Aminopep_P_N"/>
</dbReference>
<keyword evidence="5" id="KW-0479">Metal-binding</keyword>
<dbReference type="Pfam" id="PF00557">
    <property type="entry name" value="Peptidase_M24"/>
    <property type="match status" value="1"/>
</dbReference>
<dbReference type="InterPro" id="IPR036005">
    <property type="entry name" value="Creatinase/aminopeptidase-like"/>
</dbReference>